<name>A0A7J5US38_9MICO</name>
<keyword evidence="3" id="KW-1185">Reference proteome</keyword>
<comment type="caution">
    <text evidence="2">The sequence shown here is derived from an EMBL/GenBank/DDBJ whole genome shotgun (WGS) entry which is preliminary data.</text>
</comment>
<evidence type="ECO:0000313" key="3">
    <source>
        <dbReference type="Proteomes" id="UP000451860"/>
    </source>
</evidence>
<dbReference type="Proteomes" id="UP000451860">
    <property type="component" value="Unassembled WGS sequence"/>
</dbReference>
<keyword evidence="1" id="KW-0472">Membrane</keyword>
<feature type="transmembrane region" description="Helical" evidence="1">
    <location>
        <begin position="76"/>
        <end position="101"/>
    </location>
</feature>
<reference evidence="2 3" key="1">
    <citation type="submission" date="2019-10" db="EMBL/GenBank/DDBJ databases">
        <title>Georgenia wutianyii sp. nov. and Georgenia yuyongxinii sp. nov. isolated from plateau pika (Ochotona curzoniae) in the Qinghai-Tibet plateau of China.</title>
        <authorList>
            <person name="Tian Z."/>
        </authorList>
    </citation>
    <scope>NUCLEOTIDE SEQUENCE [LARGE SCALE GENOMIC DNA]</scope>
    <source>
        <strain evidence="2 3">DSM 21501</strain>
    </source>
</reference>
<feature type="transmembrane region" description="Helical" evidence="1">
    <location>
        <begin position="173"/>
        <end position="193"/>
    </location>
</feature>
<dbReference type="AlphaFoldDB" id="A0A7J5US38"/>
<gene>
    <name evidence="2" type="ORF">GB883_04375</name>
</gene>
<proteinExistence type="predicted"/>
<organism evidence="2 3">
    <name type="scientific">Georgenia thermotolerans</name>
    <dbReference type="NCBI Taxonomy" id="527326"/>
    <lineage>
        <taxon>Bacteria</taxon>
        <taxon>Bacillati</taxon>
        <taxon>Actinomycetota</taxon>
        <taxon>Actinomycetes</taxon>
        <taxon>Micrococcales</taxon>
        <taxon>Bogoriellaceae</taxon>
        <taxon>Georgenia</taxon>
    </lineage>
</organism>
<evidence type="ECO:0008006" key="4">
    <source>
        <dbReference type="Google" id="ProtNLM"/>
    </source>
</evidence>
<feature type="transmembrane region" description="Helical" evidence="1">
    <location>
        <begin position="145"/>
        <end position="167"/>
    </location>
</feature>
<dbReference type="RefSeq" id="WP_152202257.1">
    <property type="nucleotide sequence ID" value="NZ_VUKF01000012.1"/>
</dbReference>
<dbReference type="OrthoDB" id="10018242at2"/>
<accession>A0A7J5US38</accession>
<protein>
    <recommendedName>
        <fullName evidence="4">DUF4386 family protein</fullName>
    </recommendedName>
</protein>
<keyword evidence="1" id="KW-0812">Transmembrane</keyword>
<feature type="transmembrane region" description="Helical" evidence="1">
    <location>
        <begin position="121"/>
        <end position="138"/>
    </location>
</feature>
<sequence>MTASAGVYLAAWLVGLVIAPASPAAFAPAAEVHAFFAAHGGAALLQSGLVHGVAGLALAGWVLAVGRPGRQLRRSVTAAGLTAAALSLVQAAAMAVLVAQADAGRVTATDAAFDLINRLDSAKLLALGLLVAVVGLAGRGTLPAWLRHLGGGLAVLLPVSGAAFLVPSPPLTALLYVSLPALLVWVAAVTVVLRRATARGVR</sequence>
<evidence type="ECO:0000313" key="2">
    <source>
        <dbReference type="EMBL" id="KAE8765285.1"/>
    </source>
</evidence>
<keyword evidence="1" id="KW-1133">Transmembrane helix</keyword>
<evidence type="ECO:0000256" key="1">
    <source>
        <dbReference type="SAM" id="Phobius"/>
    </source>
</evidence>
<feature type="transmembrane region" description="Helical" evidence="1">
    <location>
        <begin position="44"/>
        <end position="64"/>
    </location>
</feature>
<dbReference type="EMBL" id="WHJE01000012">
    <property type="protein sequence ID" value="KAE8765285.1"/>
    <property type="molecule type" value="Genomic_DNA"/>
</dbReference>